<dbReference type="InterPro" id="IPR050785">
    <property type="entry name" value="PAN2-PAN3_catalytic_subunit"/>
</dbReference>
<dbReference type="Gene3D" id="3.90.70.10">
    <property type="entry name" value="Cysteine proteinases"/>
    <property type="match status" value="1"/>
</dbReference>
<name>A0A4W3GSH1_CALMI</name>
<dbReference type="InterPro" id="IPR028881">
    <property type="entry name" value="PAN2_UCH_dom"/>
</dbReference>
<sequence length="161" mass="19067">MKKENSEAIKMKESNPVEWEALCNAEGLNFFTSMEEMKHIWIPFSIKMKLNKNKKLEVNNWNEKEECDDEENTFLYDLVVTVAHVLDPRTGGNLVAHIKVGETYHQRKEGVTHKQWYLFNDFLIEPIDKCDPVQFDLSWKIPCSLYYARRNLNSRHDLTSR</sequence>
<feature type="domain" description="USP" evidence="1">
    <location>
        <begin position="1"/>
        <end position="150"/>
    </location>
</feature>
<dbReference type="InterPro" id="IPR028889">
    <property type="entry name" value="USP"/>
</dbReference>
<dbReference type="Ensembl" id="ENSCMIT00000007341.1">
    <property type="protein sequence ID" value="ENSCMIP00000007118.1"/>
    <property type="gene ID" value="ENSCMIG00000003963.1"/>
</dbReference>
<dbReference type="STRING" id="7868.ENSCMIP00000007118"/>
<dbReference type="GO" id="GO:0031251">
    <property type="term" value="C:PAN complex"/>
    <property type="evidence" value="ECO:0007669"/>
    <property type="project" value="TreeGrafter"/>
</dbReference>
<dbReference type="AlphaFoldDB" id="A0A4W3GSH1"/>
<protein>
    <submittedName>
        <fullName evidence="2">PAB-dependent poly(A)-specific ribonuclease subunit PAN2-like</fullName>
    </submittedName>
</protein>
<dbReference type="GO" id="GO:0000289">
    <property type="term" value="P:nuclear-transcribed mRNA poly(A) tail shortening"/>
    <property type="evidence" value="ECO:0007669"/>
    <property type="project" value="TreeGrafter"/>
</dbReference>
<dbReference type="Pfam" id="PF13423">
    <property type="entry name" value="UCH_1"/>
    <property type="match status" value="1"/>
</dbReference>
<reference evidence="3" key="2">
    <citation type="journal article" date="2007" name="PLoS Biol.">
        <title>Survey sequencing and comparative analysis of the elephant shark (Callorhinchus milii) genome.</title>
        <authorList>
            <person name="Venkatesh B."/>
            <person name="Kirkness E.F."/>
            <person name="Loh Y.H."/>
            <person name="Halpern A.L."/>
            <person name="Lee A.P."/>
            <person name="Johnson J."/>
            <person name="Dandona N."/>
            <person name="Viswanathan L.D."/>
            <person name="Tay A."/>
            <person name="Venter J.C."/>
            <person name="Strausberg R.L."/>
            <person name="Brenner S."/>
        </authorList>
    </citation>
    <scope>NUCLEOTIDE SEQUENCE [LARGE SCALE GENOMIC DNA]</scope>
</reference>
<evidence type="ECO:0000259" key="1">
    <source>
        <dbReference type="PROSITE" id="PS50235"/>
    </source>
</evidence>
<reference evidence="3" key="3">
    <citation type="journal article" date="2014" name="Nature">
        <title>Elephant shark genome provides unique insights into gnathostome evolution.</title>
        <authorList>
            <consortium name="International Elephant Shark Genome Sequencing Consortium"/>
            <person name="Venkatesh B."/>
            <person name="Lee A.P."/>
            <person name="Ravi V."/>
            <person name="Maurya A.K."/>
            <person name="Lian M.M."/>
            <person name="Swann J.B."/>
            <person name="Ohta Y."/>
            <person name="Flajnik M.F."/>
            <person name="Sutoh Y."/>
            <person name="Kasahara M."/>
            <person name="Hoon S."/>
            <person name="Gangu V."/>
            <person name="Roy S.W."/>
            <person name="Irimia M."/>
            <person name="Korzh V."/>
            <person name="Kondrychyn I."/>
            <person name="Lim Z.W."/>
            <person name="Tay B.H."/>
            <person name="Tohari S."/>
            <person name="Kong K.W."/>
            <person name="Ho S."/>
            <person name="Lorente-Galdos B."/>
            <person name="Quilez J."/>
            <person name="Marques-Bonet T."/>
            <person name="Raney B.J."/>
            <person name="Ingham P.W."/>
            <person name="Tay A."/>
            <person name="Hillier L.W."/>
            <person name="Minx P."/>
            <person name="Boehm T."/>
            <person name="Wilson R.K."/>
            <person name="Brenner S."/>
            <person name="Warren W.C."/>
        </authorList>
    </citation>
    <scope>NUCLEOTIDE SEQUENCE [LARGE SCALE GENOMIC DNA]</scope>
</reference>
<keyword evidence="3" id="KW-1185">Reference proteome</keyword>
<dbReference type="PROSITE" id="PS50235">
    <property type="entry name" value="USP_3"/>
    <property type="match status" value="1"/>
</dbReference>
<dbReference type="Proteomes" id="UP000314986">
    <property type="component" value="Unassembled WGS sequence"/>
</dbReference>
<dbReference type="PANTHER" id="PTHR15728:SF0">
    <property type="entry name" value="PAN2-PAN3 DEADENYLATION COMPLEX CATALYTIC SUBUNIT PAN2"/>
    <property type="match status" value="1"/>
</dbReference>
<organism evidence="2 3">
    <name type="scientific">Callorhinchus milii</name>
    <name type="common">Ghost shark</name>
    <dbReference type="NCBI Taxonomy" id="7868"/>
    <lineage>
        <taxon>Eukaryota</taxon>
        <taxon>Metazoa</taxon>
        <taxon>Chordata</taxon>
        <taxon>Craniata</taxon>
        <taxon>Vertebrata</taxon>
        <taxon>Chondrichthyes</taxon>
        <taxon>Holocephali</taxon>
        <taxon>Chimaeriformes</taxon>
        <taxon>Callorhinchidae</taxon>
        <taxon>Callorhinchus</taxon>
    </lineage>
</organism>
<dbReference type="GO" id="GO:0000932">
    <property type="term" value="C:P-body"/>
    <property type="evidence" value="ECO:0007669"/>
    <property type="project" value="TreeGrafter"/>
</dbReference>
<dbReference type="GO" id="GO:0004535">
    <property type="term" value="F:poly(A)-specific ribonuclease activity"/>
    <property type="evidence" value="ECO:0007669"/>
    <property type="project" value="TreeGrafter"/>
</dbReference>
<reference evidence="2" key="5">
    <citation type="submission" date="2025-09" db="UniProtKB">
        <authorList>
            <consortium name="Ensembl"/>
        </authorList>
    </citation>
    <scope>IDENTIFICATION</scope>
</reference>
<reference evidence="3" key="1">
    <citation type="journal article" date="2006" name="Science">
        <title>Ancient noncoding elements conserved in the human genome.</title>
        <authorList>
            <person name="Venkatesh B."/>
            <person name="Kirkness E.F."/>
            <person name="Loh Y.H."/>
            <person name="Halpern A.L."/>
            <person name="Lee A.P."/>
            <person name="Johnson J."/>
            <person name="Dandona N."/>
            <person name="Viswanathan L.D."/>
            <person name="Tay A."/>
            <person name="Venter J.C."/>
            <person name="Strausberg R.L."/>
            <person name="Brenner S."/>
        </authorList>
    </citation>
    <scope>NUCLEOTIDE SEQUENCE [LARGE SCALE GENOMIC DNA]</scope>
</reference>
<dbReference type="InParanoid" id="A0A4W3GSH1"/>
<dbReference type="GeneTree" id="ENSGT00390000013978"/>
<dbReference type="SUPFAM" id="SSF54001">
    <property type="entry name" value="Cysteine proteinases"/>
    <property type="match status" value="1"/>
</dbReference>
<evidence type="ECO:0000313" key="3">
    <source>
        <dbReference type="Proteomes" id="UP000314986"/>
    </source>
</evidence>
<dbReference type="InterPro" id="IPR038765">
    <property type="entry name" value="Papain-like_cys_pep_sf"/>
</dbReference>
<proteinExistence type="predicted"/>
<reference evidence="2" key="4">
    <citation type="submission" date="2025-08" db="UniProtKB">
        <authorList>
            <consortium name="Ensembl"/>
        </authorList>
    </citation>
    <scope>IDENTIFICATION</scope>
</reference>
<dbReference type="PANTHER" id="PTHR15728">
    <property type="entry name" value="DEADENYLATION COMPLEX CATALYTIC SUBUNIT PAN2"/>
    <property type="match status" value="1"/>
</dbReference>
<evidence type="ECO:0000313" key="2">
    <source>
        <dbReference type="Ensembl" id="ENSCMIP00000007118.1"/>
    </source>
</evidence>
<accession>A0A4W3GSH1</accession>